<name>A0A1F6APK0_9BACT</name>
<dbReference type="PANTHER" id="PTHR19328">
    <property type="entry name" value="HEDGEHOG-INTERACTING PROTEIN"/>
    <property type="match status" value="1"/>
</dbReference>
<dbReference type="Pfam" id="PF22807">
    <property type="entry name" value="TrAA12"/>
    <property type="match status" value="1"/>
</dbReference>
<accession>A0A1F6APK0</accession>
<evidence type="ECO:0000259" key="1">
    <source>
        <dbReference type="Pfam" id="PF22807"/>
    </source>
</evidence>
<dbReference type="PANTHER" id="PTHR19328:SF53">
    <property type="entry name" value="MEMBRANE PROTEIN"/>
    <property type="match status" value="1"/>
</dbReference>
<gene>
    <name evidence="2" type="ORF">A3A64_01550</name>
</gene>
<dbReference type="Proteomes" id="UP000178305">
    <property type="component" value="Unassembled WGS sequence"/>
</dbReference>
<dbReference type="EMBL" id="MFJY01000056">
    <property type="protein sequence ID" value="OGG26614.1"/>
    <property type="molecule type" value="Genomic_DNA"/>
</dbReference>
<evidence type="ECO:0000313" key="2">
    <source>
        <dbReference type="EMBL" id="OGG26614.1"/>
    </source>
</evidence>
<organism evidence="2 3">
    <name type="scientific">Candidatus Gottesmanbacteria bacterium RIFCSPLOWO2_01_FULL_48_11</name>
    <dbReference type="NCBI Taxonomy" id="1798395"/>
    <lineage>
        <taxon>Bacteria</taxon>
        <taxon>Candidatus Gottesmaniibacteriota</taxon>
    </lineage>
</organism>
<dbReference type="Gene3D" id="2.120.10.30">
    <property type="entry name" value="TolB, C-terminal domain"/>
    <property type="match status" value="1"/>
</dbReference>
<proteinExistence type="predicted"/>
<dbReference type="InterPro" id="IPR011042">
    <property type="entry name" value="6-blade_b-propeller_TolB-like"/>
</dbReference>
<dbReference type="SUPFAM" id="SSF50952">
    <property type="entry name" value="Soluble quinoprotein glucose dehydrogenase"/>
    <property type="match status" value="1"/>
</dbReference>
<protein>
    <recommendedName>
        <fullName evidence="1">Pyrroloquinoline quinone-dependent pyranose dehydrogenase beta-propeller domain-containing protein</fullName>
    </recommendedName>
</protein>
<feature type="domain" description="Pyrroloquinoline quinone-dependent pyranose dehydrogenase beta-propeller" evidence="1">
    <location>
        <begin position="19"/>
        <end position="361"/>
    </location>
</feature>
<reference evidence="2 3" key="1">
    <citation type="journal article" date="2016" name="Nat. Commun.">
        <title>Thousands of microbial genomes shed light on interconnected biogeochemical processes in an aquifer system.</title>
        <authorList>
            <person name="Anantharaman K."/>
            <person name="Brown C.T."/>
            <person name="Hug L.A."/>
            <person name="Sharon I."/>
            <person name="Castelle C.J."/>
            <person name="Probst A.J."/>
            <person name="Thomas B.C."/>
            <person name="Singh A."/>
            <person name="Wilkins M.J."/>
            <person name="Karaoz U."/>
            <person name="Brodie E.L."/>
            <person name="Williams K.H."/>
            <person name="Hubbard S.S."/>
            <person name="Banfield J.F."/>
        </authorList>
    </citation>
    <scope>NUCLEOTIDE SEQUENCE [LARGE SCALE GENOMIC DNA]</scope>
</reference>
<dbReference type="InterPro" id="IPR054539">
    <property type="entry name" value="Beta-prop_PDH"/>
</dbReference>
<dbReference type="InterPro" id="IPR011041">
    <property type="entry name" value="Quinoprot_gluc/sorb_DH_b-prop"/>
</dbReference>
<sequence length="374" mass="41003">MPPAKEITKSENTTGLPLTLPPGFSISIFAKDLDGPRVLVQDMTRTVLVSVPGSGKVVALPDVNSDGVAHETKTVVDGLNRPHGLAFRGGKLYIAETDQVAVYDYDPKVFKATNKKKLVDLPGGGNHFSRTIAFGPDGKLYGTVGSSCNVCRESDRLRAAMFVANPDGSDVKVFAQGLRNAVFFTWHPTTRALWATEMGRDLLGDDIPPDEINIVKEGENYGWPICYGKQIADRELTKNSNPNHISPEAVCTSTTMPSHIDLPAHSAPLGLAFIPDSWPAEYRDDLLVAYHGSWNRTEPTGYKVMRMKLDEKGNYLGAEDFITGWLTEGGVSGRPVDLLFDSDGSLYISDDKAGIIYRVERRQKITHYLQFVDG</sequence>
<evidence type="ECO:0000313" key="3">
    <source>
        <dbReference type="Proteomes" id="UP000178305"/>
    </source>
</evidence>
<dbReference type="AlphaFoldDB" id="A0A1F6APK0"/>
<comment type="caution">
    <text evidence="2">The sequence shown here is derived from an EMBL/GenBank/DDBJ whole genome shotgun (WGS) entry which is preliminary data.</text>
</comment>